<keyword evidence="1" id="KW-1133">Transmembrane helix</keyword>
<dbReference type="Proteomes" id="UP000000329">
    <property type="component" value="Chromosome"/>
</dbReference>
<gene>
    <name evidence="2" type="ordered locus">Hsero_2196</name>
</gene>
<feature type="transmembrane region" description="Helical" evidence="1">
    <location>
        <begin position="7"/>
        <end position="33"/>
    </location>
</feature>
<keyword evidence="1 2" id="KW-0812">Transmembrane</keyword>
<keyword evidence="3" id="KW-1185">Reference proteome</keyword>
<protein>
    <submittedName>
        <fullName evidence="2">Transmembrane protein</fullName>
    </submittedName>
</protein>
<dbReference type="KEGG" id="hse:Hsero_2196"/>
<organism evidence="2 3">
    <name type="scientific">Herbaspirillum seropedicae (strain SmR1)</name>
    <dbReference type="NCBI Taxonomy" id="757424"/>
    <lineage>
        <taxon>Bacteria</taxon>
        <taxon>Pseudomonadati</taxon>
        <taxon>Pseudomonadota</taxon>
        <taxon>Betaproteobacteria</taxon>
        <taxon>Burkholderiales</taxon>
        <taxon>Oxalobacteraceae</taxon>
        <taxon>Herbaspirillum</taxon>
    </lineage>
</organism>
<evidence type="ECO:0000313" key="3">
    <source>
        <dbReference type="Proteomes" id="UP000000329"/>
    </source>
</evidence>
<proteinExistence type="predicted"/>
<dbReference type="eggNOG" id="COG1585">
    <property type="taxonomic scope" value="Bacteria"/>
</dbReference>
<feature type="transmembrane region" description="Helical" evidence="1">
    <location>
        <begin position="39"/>
        <end position="65"/>
    </location>
</feature>
<sequence>MMTDWAIWLVLAGGLLGAELFTGTFYLLMIALGLVAGAVAAWCGLVLEWQLLVAAVVGVAAVLGLRSSPYGRLRQSNSNDDPSLLLDIGQSIEVTAWQAHGTQYLARVPYRGAQWDVELLPGHHALPGSYVIREIRGSRLLVAPR</sequence>
<evidence type="ECO:0000313" key="2">
    <source>
        <dbReference type="EMBL" id="ADJ63695.1"/>
    </source>
</evidence>
<dbReference type="HOGENOM" id="CLU_116732_0_0_4"/>
<reference evidence="2 3" key="1">
    <citation type="submission" date="2010-04" db="EMBL/GenBank/DDBJ databases">
        <title>The genome of Herbaspirillum seropedicae SmR1, an endophytic, nitrogen-fixing, plant-growth promoting beta-Proteobacteria.</title>
        <authorList>
            <person name="Pedrosa F.O."/>
            <person name="Monteiro R.A."/>
            <person name="Wassem R."/>
            <person name="Cruz L.M."/>
            <person name="Ayub R.A."/>
            <person name="Colauto N.B."/>
            <person name="Fernandez M.A."/>
            <person name="Fungaro M.H.P."/>
            <person name="Grisard E.C."/>
            <person name="Hungria M."/>
            <person name="Madeira H.M.F."/>
            <person name="Nodari R.O."/>
            <person name="Osaku C.A."/>
            <person name="Petzl-Erler M.L."/>
            <person name="Terenzi H."/>
            <person name="Vieira L.G.E."/>
            <person name="Almeida M.I.M."/>
            <person name="Alves L.R."/>
            <person name="Arantes O.M.N."/>
            <person name="Balsanelli E."/>
            <person name="Barcellos F.G."/>
            <person name="Baura V.A."/>
            <person name="Binde D.R."/>
            <person name="Campo R.J."/>
            <person name="Chubatsu L.S."/>
            <person name="Chueire L.M.O."/>
            <person name="Ciferri R.R."/>
            <person name="Correa L.C."/>
            <person name="da Conceicao Silva J.L."/>
            <person name="Dabul A.N.G."/>
            <person name="Dambros B.P."/>
            <person name="Faoro H."/>
            <person name="Favetti A."/>
            <person name="Friedermann G."/>
            <person name="Furlaneto M.C."/>
            <person name="Gasques L.S."/>
            <person name="Gimenes C.C.T."/>
            <person name="Gioppo N.M.R."/>
            <person name="Glienke-Blanco C."/>
            <person name="Godoy L.P."/>
            <person name="Guerra M.P."/>
            <person name="Karp S."/>
            <person name="Kava-Cordeiro V."/>
            <person name="Margarido V.P."/>
            <person name="Mathioni S.M."/>
            <person name="Menck-Soares M.A."/>
            <person name="Murace N.K."/>
            <person name="Nicolas M.F."/>
            <person name="Oliveira C.E.C."/>
            <person name="Pagnan N.A.B."/>
            <person name="Pamphile J.A."/>
            <person name="Patussi E.V."/>
            <person name="Pereira L.F.P."/>
            <person name="Pereira-Ferrari L."/>
            <person name="Pinto F.G.S."/>
            <person name="Precoma C."/>
            <person name="Prioli A.J."/>
            <person name="Prioli S.M.A.P."/>
            <person name="Raittz R.T."/>
            <person name="Ramos H.J.O."/>
            <person name="Ribeiro E.M.S.F."/>
            <person name="Rigo L.U."/>
            <person name="Rocha C.L.M.S.C."/>
            <person name="Rocha S.N."/>
            <person name="Santos K."/>
            <person name="Satori D."/>
            <person name="Silva A.G."/>
            <person name="Simao R.C.G."/>
            <person name="Soares M.A.M."/>
            <person name="Souza E.M."/>
            <person name="Steffens M.B.R."/>
            <person name="Steindel M."/>
            <person name="Tadra-Sfeir M.Z."/>
            <person name="Takahashi E.K."/>
            <person name="Torres R.A."/>
            <person name="Valle J.S."/>
            <person name="Vernal J.I."/>
            <person name="Vilas-Boas L.A."/>
            <person name="Watanabe M.A.E."/>
            <person name="Weiss V.A."/>
            <person name="Yates M.A."/>
            <person name="Souza E.M."/>
        </authorList>
    </citation>
    <scope>NUCLEOTIDE SEQUENCE [LARGE SCALE GENOMIC DNA]</scope>
    <source>
        <strain evidence="2 3">SmR1</strain>
    </source>
</reference>
<dbReference type="AlphaFoldDB" id="D8IU33"/>
<evidence type="ECO:0000256" key="1">
    <source>
        <dbReference type="SAM" id="Phobius"/>
    </source>
</evidence>
<dbReference type="EMBL" id="CP002039">
    <property type="protein sequence ID" value="ADJ63695.1"/>
    <property type="molecule type" value="Genomic_DNA"/>
</dbReference>
<keyword evidence="1" id="KW-0472">Membrane</keyword>
<dbReference type="STRING" id="757424.Hsero_2196"/>
<name>D8IU33_HERSS</name>
<accession>D8IU33</accession>